<gene>
    <name evidence="1" type="ORF">DSM3645_28407</name>
</gene>
<comment type="caution">
    <text evidence="1">The sequence shown here is derived from an EMBL/GenBank/DDBJ whole genome shotgun (WGS) entry which is preliminary data.</text>
</comment>
<dbReference type="AlphaFoldDB" id="A3ZPA3"/>
<proteinExistence type="predicted"/>
<dbReference type="Proteomes" id="UP000004358">
    <property type="component" value="Unassembled WGS sequence"/>
</dbReference>
<accession>A3ZPA3</accession>
<reference evidence="1 2" key="1">
    <citation type="submission" date="2006-02" db="EMBL/GenBank/DDBJ databases">
        <authorList>
            <person name="Amann R."/>
            <person name="Ferriera S."/>
            <person name="Johnson J."/>
            <person name="Kravitz S."/>
            <person name="Halpern A."/>
            <person name="Remington K."/>
            <person name="Beeson K."/>
            <person name="Tran B."/>
            <person name="Rogers Y.-H."/>
            <person name="Friedman R."/>
            <person name="Venter J.C."/>
        </authorList>
    </citation>
    <scope>NUCLEOTIDE SEQUENCE [LARGE SCALE GENOMIC DNA]</scope>
    <source>
        <strain evidence="1 2">DSM 3645</strain>
    </source>
</reference>
<sequence>MRKLQVVVGMVGLDQVTREWTGDRQLRRRARIGGANGCIDPRLAAGDGLAYYVLVGRQCLDDLEQVGAGDAGVPCLPLVAEFDRRVAGIALVASDRLNGQVLFAEVLVFAGLLAQIPVHVLRRAGRDAAFTR</sequence>
<dbReference type="STRING" id="314230.DSM3645_28407"/>
<organism evidence="1 2">
    <name type="scientific">Blastopirellula marina DSM 3645</name>
    <dbReference type="NCBI Taxonomy" id="314230"/>
    <lineage>
        <taxon>Bacteria</taxon>
        <taxon>Pseudomonadati</taxon>
        <taxon>Planctomycetota</taxon>
        <taxon>Planctomycetia</taxon>
        <taxon>Pirellulales</taxon>
        <taxon>Pirellulaceae</taxon>
        <taxon>Blastopirellula</taxon>
    </lineage>
</organism>
<name>A3ZPA3_9BACT</name>
<dbReference type="HOGENOM" id="CLU_1913012_0_0_0"/>
<dbReference type="EMBL" id="AANZ01000004">
    <property type="protein sequence ID" value="EAQ81581.1"/>
    <property type="molecule type" value="Genomic_DNA"/>
</dbReference>
<evidence type="ECO:0000313" key="1">
    <source>
        <dbReference type="EMBL" id="EAQ81581.1"/>
    </source>
</evidence>
<evidence type="ECO:0000313" key="2">
    <source>
        <dbReference type="Proteomes" id="UP000004358"/>
    </source>
</evidence>
<protein>
    <submittedName>
        <fullName evidence="1">Uncharacterized protein</fullName>
    </submittedName>
</protein>